<gene>
    <name evidence="5" type="ORF">DFR48_1025</name>
</gene>
<feature type="domain" description="HTH luxR-type" evidence="4">
    <location>
        <begin position="257"/>
        <end position="322"/>
    </location>
</feature>
<name>A0A6I7HS07_9HYPH</name>
<comment type="caution">
    <text evidence="5">The sequence shown here is derived from an EMBL/GenBank/DDBJ whole genome shotgun (WGS) entry which is preliminary data.</text>
</comment>
<evidence type="ECO:0000256" key="2">
    <source>
        <dbReference type="ARBA" id="ARBA00023125"/>
    </source>
</evidence>
<dbReference type="PRINTS" id="PR00038">
    <property type="entry name" value="HTHLUXR"/>
</dbReference>
<evidence type="ECO:0000313" key="6">
    <source>
        <dbReference type="Proteomes" id="UP000252582"/>
    </source>
</evidence>
<protein>
    <submittedName>
        <fullName evidence="5">Regulatory LuxR family protein</fullName>
    </submittedName>
</protein>
<dbReference type="InterPro" id="IPR016032">
    <property type="entry name" value="Sig_transdc_resp-reg_C-effctor"/>
</dbReference>
<dbReference type="InterPro" id="IPR000792">
    <property type="entry name" value="Tscrpt_reg_LuxR_C"/>
</dbReference>
<dbReference type="PANTHER" id="PTHR44688:SF16">
    <property type="entry name" value="DNA-BINDING TRANSCRIPTIONAL ACTIVATOR DEVR_DOSR"/>
    <property type="match status" value="1"/>
</dbReference>
<keyword evidence="2" id="KW-0238">DNA-binding</keyword>
<dbReference type="Pfam" id="PF00196">
    <property type="entry name" value="GerE"/>
    <property type="match status" value="1"/>
</dbReference>
<evidence type="ECO:0000256" key="1">
    <source>
        <dbReference type="ARBA" id="ARBA00023015"/>
    </source>
</evidence>
<reference evidence="5 6" key="1">
    <citation type="submission" date="2018-07" db="EMBL/GenBank/DDBJ databases">
        <title>Genomic Encyclopedia of Type Strains, Phase IV (KMG-IV): sequencing the most valuable type-strain genomes for metagenomic binning, comparative biology and taxonomic classification.</title>
        <authorList>
            <person name="Goeker M."/>
        </authorList>
    </citation>
    <scope>NUCLEOTIDE SEQUENCE [LARGE SCALE GENOMIC DNA]</scope>
    <source>
        <strain evidence="5 6">DSM 25528</strain>
    </source>
</reference>
<dbReference type="PANTHER" id="PTHR44688">
    <property type="entry name" value="DNA-BINDING TRANSCRIPTIONAL ACTIVATOR DEVR_DOSR"/>
    <property type="match status" value="1"/>
</dbReference>
<organism evidence="5 6">
    <name type="scientific">Ciceribacter lividus</name>
    <dbReference type="NCBI Taxonomy" id="1197950"/>
    <lineage>
        <taxon>Bacteria</taxon>
        <taxon>Pseudomonadati</taxon>
        <taxon>Pseudomonadota</taxon>
        <taxon>Alphaproteobacteria</taxon>
        <taxon>Hyphomicrobiales</taxon>
        <taxon>Rhizobiaceae</taxon>
        <taxon>Ciceribacter</taxon>
    </lineage>
</organism>
<dbReference type="CDD" id="cd06170">
    <property type="entry name" value="LuxR_C_like"/>
    <property type="match status" value="1"/>
</dbReference>
<proteinExistence type="predicted"/>
<dbReference type="AlphaFoldDB" id="A0A6I7HS07"/>
<dbReference type="RefSeq" id="WP_170141793.1">
    <property type="nucleotide sequence ID" value="NZ_QPIX01000002.1"/>
</dbReference>
<evidence type="ECO:0000256" key="3">
    <source>
        <dbReference type="ARBA" id="ARBA00023163"/>
    </source>
</evidence>
<keyword evidence="6" id="KW-1185">Reference proteome</keyword>
<dbReference type="SUPFAM" id="SSF46894">
    <property type="entry name" value="C-terminal effector domain of the bipartite response regulators"/>
    <property type="match status" value="1"/>
</dbReference>
<dbReference type="GO" id="GO:0003677">
    <property type="term" value="F:DNA binding"/>
    <property type="evidence" value="ECO:0007669"/>
    <property type="project" value="UniProtKB-KW"/>
</dbReference>
<dbReference type="Proteomes" id="UP000252582">
    <property type="component" value="Unassembled WGS sequence"/>
</dbReference>
<dbReference type="EMBL" id="QPIX01000002">
    <property type="protein sequence ID" value="RCW27522.1"/>
    <property type="molecule type" value="Genomic_DNA"/>
</dbReference>
<sequence>MLGPQLNEVILKIYQNCRDIPVHDFKDWAMTTVQSVIAFDSGLWANAQNVFSEAFNSVHLFHLGWDVIENYTREIGVENDLLAQAAIANPGRTMIMDEVMPYDEFTTIPMYLNHCRHFGLEQALCTCHVSSITHIPTAISFFRSDHDRPFSESDRRAKEILVPHMVEAMRINLFASLLGTEARQGEALAFCDARGVLYETTPIFNALVTAVCPDWRGPRLEPPCTPMDGVSTVRWSLNGLTFEASPCRDLFLVRAKRENVLERLSPRQLAVAEMLARGKQYKDIGRALGISPSTVTKHVNQIHERLEIRKREELVDLFNSKLH</sequence>
<keyword evidence="3" id="KW-0804">Transcription</keyword>
<dbReference type="SMART" id="SM00421">
    <property type="entry name" value="HTH_LUXR"/>
    <property type="match status" value="1"/>
</dbReference>
<evidence type="ECO:0000259" key="4">
    <source>
        <dbReference type="PROSITE" id="PS50043"/>
    </source>
</evidence>
<evidence type="ECO:0000313" key="5">
    <source>
        <dbReference type="EMBL" id="RCW27522.1"/>
    </source>
</evidence>
<accession>A0A6I7HS07</accession>
<dbReference type="PROSITE" id="PS50043">
    <property type="entry name" value="HTH_LUXR_2"/>
    <property type="match status" value="1"/>
</dbReference>
<dbReference type="InterPro" id="IPR036388">
    <property type="entry name" value="WH-like_DNA-bd_sf"/>
</dbReference>
<dbReference type="GO" id="GO:0006355">
    <property type="term" value="P:regulation of DNA-templated transcription"/>
    <property type="evidence" value="ECO:0007669"/>
    <property type="project" value="InterPro"/>
</dbReference>
<dbReference type="Gene3D" id="1.10.10.10">
    <property type="entry name" value="Winged helix-like DNA-binding domain superfamily/Winged helix DNA-binding domain"/>
    <property type="match status" value="1"/>
</dbReference>
<keyword evidence="1" id="KW-0805">Transcription regulation</keyword>